<name>A0A518B421_9BACT</name>
<gene>
    <name evidence="1" type="ORF">Pan216_25920</name>
</gene>
<dbReference type="EMBL" id="CP036279">
    <property type="protein sequence ID" value="QDU61729.1"/>
    <property type="molecule type" value="Genomic_DNA"/>
</dbReference>
<reference evidence="1 2" key="1">
    <citation type="submission" date="2019-02" db="EMBL/GenBank/DDBJ databases">
        <title>Deep-cultivation of Planctomycetes and their phenomic and genomic characterization uncovers novel biology.</title>
        <authorList>
            <person name="Wiegand S."/>
            <person name="Jogler M."/>
            <person name="Boedeker C."/>
            <person name="Pinto D."/>
            <person name="Vollmers J."/>
            <person name="Rivas-Marin E."/>
            <person name="Kohn T."/>
            <person name="Peeters S.H."/>
            <person name="Heuer A."/>
            <person name="Rast P."/>
            <person name="Oberbeckmann S."/>
            <person name="Bunk B."/>
            <person name="Jeske O."/>
            <person name="Meyerdierks A."/>
            <person name="Storesund J.E."/>
            <person name="Kallscheuer N."/>
            <person name="Luecker S."/>
            <person name="Lage O.M."/>
            <person name="Pohl T."/>
            <person name="Merkel B.J."/>
            <person name="Hornburger P."/>
            <person name="Mueller R.-W."/>
            <person name="Bruemmer F."/>
            <person name="Labrenz M."/>
            <person name="Spormann A.M."/>
            <person name="Op den Camp H."/>
            <person name="Overmann J."/>
            <person name="Amann R."/>
            <person name="Jetten M.S.M."/>
            <person name="Mascher T."/>
            <person name="Medema M.H."/>
            <person name="Devos D.P."/>
            <person name="Kaster A.-K."/>
            <person name="Ovreas L."/>
            <person name="Rohde M."/>
            <person name="Galperin M.Y."/>
            <person name="Jogler C."/>
        </authorList>
    </citation>
    <scope>NUCLEOTIDE SEQUENCE [LARGE SCALE GENOMIC DNA]</scope>
    <source>
        <strain evidence="1 2">Pan216</strain>
    </source>
</reference>
<dbReference type="AlphaFoldDB" id="A0A518B421"/>
<accession>A0A518B421</accession>
<sequence>MTQRALSRRWAVLSHAFGMLSSVPYGNAVKR</sequence>
<proteinExistence type="predicted"/>
<protein>
    <submittedName>
        <fullName evidence="1">Uncharacterized protein</fullName>
    </submittedName>
</protein>
<organism evidence="1 2">
    <name type="scientific">Kolteria novifilia</name>
    <dbReference type="NCBI Taxonomy" id="2527975"/>
    <lineage>
        <taxon>Bacteria</taxon>
        <taxon>Pseudomonadati</taxon>
        <taxon>Planctomycetota</taxon>
        <taxon>Planctomycetia</taxon>
        <taxon>Kolteriales</taxon>
        <taxon>Kolteriaceae</taxon>
        <taxon>Kolteria</taxon>
    </lineage>
</organism>
<dbReference type="Proteomes" id="UP000317093">
    <property type="component" value="Chromosome"/>
</dbReference>
<evidence type="ECO:0000313" key="1">
    <source>
        <dbReference type="EMBL" id="QDU61729.1"/>
    </source>
</evidence>
<evidence type="ECO:0000313" key="2">
    <source>
        <dbReference type="Proteomes" id="UP000317093"/>
    </source>
</evidence>
<keyword evidence="2" id="KW-1185">Reference proteome</keyword>
<dbReference type="KEGG" id="knv:Pan216_25920"/>